<dbReference type="AlphaFoldDB" id="A0A4D7BHZ9"/>
<reference evidence="2 3" key="1">
    <citation type="submission" date="2019-04" db="EMBL/GenBank/DDBJ databases">
        <title>Phreatobacter aquaticus sp. nov.</title>
        <authorList>
            <person name="Choi A."/>
        </authorList>
    </citation>
    <scope>NUCLEOTIDE SEQUENCE [LARGE SCALE GENOMIC DNA]</scope>
    <source>
        <strain evidence="2 3">KCTC 52518</strain>
    </source>
</reference>
<dbReference type="PANTHER" id="PTHR42928">
    <property type="entry name" value="TRICARBOXYLATE-BINDING PROTEIN"/>
    <property type="match status" value="1"/>
</dbReference>
<dbReference type="EMBL" id="CP039690">
    <property type="protein sequence ID" value="QCI67437.1"/>
    <property type="molecule type" value="Genomic_DNA"/>
</dbReference>
<dbReference type="PIRSF" id="PIRSF017082">
    <property type="entry name" value="YflP"/>
    <property type="match status" value="1"/>
</dbReference>
<dbReference type="Proteomes" id="UP000298781">
    <property type="component" value="Chromosome"/>
</dbReference>
<evidence type="ECO:0000313" key="2">
    <source>
        <dbReference type="EMBL" id="QCI67437.1"/>
    </source>
</evidence>
<protein>
    <submittedName>
        <fullName evidence="2">Tripartite tricarboxylate transporter substrate binding protein</fullName>
    </submittedName>
</protein>
<evidence type="ECO:0000313" key="3">
    <source>
        <dbReference type="Proteomes" id="UP000298781"/>
    </source>
</evidence>
<gene>
    <name evidence="2" type="ORF">E8M01_26350</name>
</gene>
<dbReference type="InterPro" id="IPR042100">
    <property type="entry name" value="Bug_dom1"/>
</dbReference>
<dbReference type="SUPFAM" id="SSF53850">
    <property type="entry name" value="Periplasmic binding protein-like II"/>
    <property type="match status" value="1"/>
</dbReference>
<dbReference type="PROSITE" id="PS51318">
    <property type="entry name" value="TAT"/>
    <property type="match status" value="1"/>
</dbReference>
<dbReference type="Pfam" id="PF03401">
    <property type="entry name" value="TctC"/>
    <property type="match status" value="1"/>
</dbReference>
<proteinExistence type="inferred from homology"/>
<sequence length="335" mass="35772">MTADEETRMPSRRSVLAALGGALAMPALRSAAAQDAFPNRPLRMIVPFPPGGSTDVLARVIGERLGAGLGQPVVIENRPGAAGNVGVDAIARAEADGYTFGVSTIGPLSAHVTLYARLPFNPLTDFTYLADIYEIPNVFVVNAQNPVRNMQEFLAWAKQRGAGKVSYGTPGIGTTAHLGTEFFARRAGLELLHVPYRTGAVAVQDLIAGRIDVMFDNLPTIIGQIQGGQIRPLAVSTARRWPGLPEVPTMMESGIADFDVTSWSGMIAPKGLPEPIARRLTAELIKIGQDPAFRARFEQMGAVATMKGPEVLRARVDAEIPRWAEVVKAAGARVD</sequence>
<keyword evidence="3" id="KW-1185">Reference proteome</keyword>
<dbReference type="Gene3D" id="3.40.190.10">
    <property type="entry name" value="Periplasmic binding protein-like II"/>
    <property type="match status" value="1"/>
</dbReference>
<organism evidence="2 3">
    <name type="scientific">Phreatobacter stygius</name>
    <dbReference type="NCBI Taxonomy" id="1940610"/>
    <lineage>
        <taxon>Bacteria</taxon>
        <taxon>Pseudomonadati</taxon>
        <taxon>Pseudomonadota</taxon>
        <taxon>Alphaproteobacteria</taxon>
        <taxon>Hyphomicrobiales</taxon>
        <taxon>Phreatobacteraceae</taxon>
        <taxon>Phreatobacter</taxon>
    </lineage>
</organism>
<evidence type="ECO:0000256" key="1">
    <source>
        <dbReference type="ARBA" id="ARBA00006987"/>
    </source>
</evidence>
<name>A0A4D7BHZ9_9HYPH</name>
<dbReference type="KEGG" id="pstg:E8M01_26350"/>
<dbReference type="OrthoDB" id="9780943at2"/>
<dbReference type="PANTHER" id="PTHR42928:SF5">
    <property type="entry name" value="BLR1237 PROTEIN"/>
    <property type="match status" value="1"/>
</dbReference>
<dbReference type="InterPro" id="IPR006311">
    <property type="entry name" value="TAT_signal"/>
</dbReference>
<dbReference type="CDD" id="cd07012">
    <property type="entry name" value="PBP2_Bug_TTT"/>
    <property type="match status" value="1"/>
</dbReference>
<comment type="similarity">
    <text evidence="1">Belongs to the UPF0065 (bug) family.</text>
</comment>
<dbReference type="InterPro" id="IPR005064">
    <property type="entry name" value="BUG"/>
</dbReference>
<accession>A0A4D7BHZ9</accession>
<dbReference type="Gene3D" id="3.40.190.150">
    <property type="entry name" value="Bordetella uptake gene, domain 1"/>
    <property type="match status" value="1"/>
</dbReference>